<proteinExistence type="predicted"/>
<organism evidence="2 3">
    <name type="scientific">Ascaris lumbricoides</name>
    <name type="common">Giant roundworm</name>
    <dbReference type="NCBI Taxonomy" id="6252"/>
    <lineage>
        <taxon>Eukaryota</taxon>
        <taxon>Metazoa</taxon>
        <taxon>Ecdysozoa</taxon>
        <taxon>Nematoda</taxon>
        <taxon>Chromadorea</taxon>
        <taxon>Rhabditida</taxon>
        <taxon>Spirurina</taxon>
        <taxon>Ascaridomorpha</taxon>
        <taxon>Ascaridoidea</taxon>
        <taxon>Ascarididae</taxon>
        <taxon>Ascaris</taxon>
    </lineage>
</organism>
<name>A0A0M3IMQ1_ASCLU</name>
<sequence>MRRTFVGRDMKASDLEMKCAEYEKENRLLSQKLKALKHQLLTYSRPTSRSQRLSSLTVSFPN</sequence>
<keyword evidence="1" id="KW-0175">Coiled coil</keyword>
<evidence type="ECO:0000313" key="3">
    <source>
        <dbReference type="WBParaSite" id="ALUE_0002002901-mRNA-1"/>
    </source>
</evidence>
<dbReference type="AlphaFoldDB" id="A0A0M3IMQ1"/>
<evidence type="ECO:0000256" key="1">
    <source>
        <dbReference type="SAM" id="Coils"/>
    </source>
</evidence>
<accession>A0A0M3IMQ1</accession>
<dbReference type="Proteomes" id="UP000036681">
    <property type="component" value="Unplaced"/>
</dbReference>
<protein>
    <submittedName>
        <fullName evidence="3">PRKG1_interact domain-containing protein</fullName>
    </submittedName>
</protein>
<evidence type="ECO:0000313" key="2">
    <source>
        <dbReference type="Proteomes" id="UP000036681"/>
    </source>
</evidence>
<feature type="coiled-coil region" evidence="1">
    <location>
        <begin position="12"/>
        <end position="39"/>
    </location>
</feature>
<reference evidence="3" key="1">
    <citation type="submission" date="2017-02" db="UniProtKB">
        <authorList>
            <consortium name="WormBaseParasite"/>
        </authorList>
    </citation>
    <scope>IDENTIFICATION</scope>
</reference>
<keyword evidence="2" id="KW-1185">Reference proteome</keyword>
<dbReference type="WBParaSite" id="ALUE_0002002901-mRNA-1">
    <property type="protein sequence ID" value="ALUE_0002002901-mRNA-1"/>
    <property type="gene ID" value="ALUE_0002002901"/>
</dbReference>